<evidence type="ECO:0000313" key="2">
    <source>
        <dbReference type="EMBL" id="QFZ22207.1"/>
    </source>
</evidence>
<organism evidence="2 3">
    <name type="scientific">Saccharothrix syringae</name>
    <name type="common">Nocardiopsis syringae</name>
    <dbReference type="NCBI Taxonomy" id="103733"/>
    <lineage>
        <taxon>Bacteria</taxon>
        <taxon>Bacillati</taxon>
        <taxon>Actinomycetota</taxon>
        <taxon>Actinomycetes</taxon>
        <taxon>Pseudonocardiales</taxon>
        <taxon>Pseudonocardiaceae</taxon>
        <taxon>Saccharothrix</taxon>
    </lineage>
</organism>
<dbReference type="KEGG" id="ssyi:EKG83_36620"/>
<evidence type="ECO:0000313" key="3">
    <source>
        <dbReference type="Proteomes" id="UP000325787"/>
    </source>
</evidence>
<feature type="region of interest" description="Disordered" evidence="1">
    <location>
        <begin position="60"/>
        <end position="79"/>
    </location>
</feature>
<dbReference type="Proteomes" id="UP000325787">
    <property type="component" value="Chromosome"/>
</dbReference>
<keyword evidence="3" id="KW-1185">Reference proteome</keyword>
<evidence type="ECO:0000256" key="1">
    <source>
        <dbReference type="SAM" id="MobiDB-lite"/>
    </source>
</evidence>
<protein>
    <submittedName>
        <fullName evidence="2">Uncharacterized protein</fullName>
    </submittedName>
</protein>
<reference evidence="3" key="1">
    <citation type="journal article" date="2021" name="Curr. Microbiol.">
        <title>Complete genome of nocamycin-producing strain Saccharothrix syringae NRRL B-16468 reveals the biosynthetic potential for secondary metabolites.</title>
        <authorList>
            <person name="Mo X."/>
            <person name="Yang S."/>
        </authorList>
    </citation>
    <scope>NUCLEOTIDE SEQUENCE [LARGE SCALE GENOMIC DNA]</scope>
    <source>
        <strain evidence="3">ATCC 51364 / DSM 43886 / JCM 6844 / KCTC 9398 / NBRC 14523 / NRRL B-16468 / INA 2240</strain>
    </source>
</reference>
<accession>A0A5Q0H7L3</accession>
<dbReference type="RefSeq" id="WP_153278689.1">
    <property type="nucleotide sequence ID" value="NZ_CP034550.1"/>
</dbReference>
<name>A0A5Q0H7L3_SACSY</name>
<gene>
    <name evidence="2" type="ORF">EKG83_36620</name>
</gene>
<proteinExistence type="predicted"/>
<dbReference type="EMBL" id="CP034550">
    <property type="protein sequence ID" value="QFZ22207.1"/>
    <property type="molecule type" value="Genomic_DNA"/>
</dbReference>
<dbReference type="OrthoDB" id="3694532at2"/>
<dbReference type="AlphaFoldDB" id="A0A5Q0H7L3"/>
<sequence>MLLVSSRSAVTVTRYLDAVLEHLRDAGVVVARVEVDLSPGEPFEARLVTERGAVLRWHEERGWHTTAEQSADPVEPDPR</sequence>